<dbReference type="Proteomes" id="UP001153331">
    <property type="component" value="Unassembled WGS sequence"/>
</dbReference>
<accession>A0ACC2INK5</accession>
<protein>
    <submittedName>
        <fullName evidence="1">Uncharacterized protein</fullName>
    </submittedName>
</protein>
<gene>
    <name evidence="1" type="ORF">OPT61_g1865</name>
</gene>
<evidence type="ECO:0000313" key="2">
    <source>
        <dbReference type="Proteomes" id="UP001153331"/>
    </source>
</evidence>
<comment type="caution">
    <text evidence="1">The sequence shown here is derived from an EMBL/GenBank/DDBJ whole genome shotgun (WGS) entry which is preliminary data.</text>
</comment>
<reference evidence="1" key="1">
    <citation type="submission" date="2022-11" db="EMBL/GenBank/DDBJ databases">
        <title>Genome Sequence of Boeremia exigua.</title>
        <authorList>
            <person name="Buettner E."/>
        </authorList>
    </citation>
    <scope>NUCLEOTIDE SEQUENCE</scope>
    <source>
        <strain evidence="1">CU02</strain>
    </source>
</reference>
<keyword evidence="2" id="KW-1185">Reference proteome</keyword>
<name>A0ACC2INK5_9PLEO</name>
<organism evidence="1 2">
    <name type="scientific">Boeremia exigua</name>
    <dbReference type="NCBI Taxonomy" id="749465"/>
    <lineage>
        <taxon>Eukaryota</taxon>
        <taxon>Fungi</taxon>
        <taxon>Dikarya</taxon>
        <taxon>Ascomycota</taxon>
        <taxon>Pezizomycotina</taxon>
        <taxon>Dothideomycetes</taxon>
        <taxon>Pleosporomycetidae</taxon>
        <taxon>Pleosporales</taxon>
        <taxon>Pleosporineae</taxon>
        <taxon>Didymellaceae</taxon>
        <taxon>Boeremia</taxon>
    </lineage>
</organism>
<evidence type="ECO:0000313" key="1">
    <source>
        <dbReference type="EMBL" id="KAJ8116782.1"/>
    </source>
</evidence>
<dbReference type="EMBL" id="JAPHNI010000079">
    <property type="protein sequence ID" value="KAJ8116782.1"/>
    <property type="molecule type" value="Genomic_DNA"/>
</dbReference>
<proteinExistence type="predicted"/>
<sequence>MIFQRRFHSHAHTTVESPPPPPPKNGGSSPKTLEEILAIAVSPRAPKPPPHAAGTVANSRVAKNSPLRSASSPVKSNVPKRAPSSRKIGHATIHTDAMDGHDAFESDAFAVHMPTTRVPIIDAVVSRAKPLSPNKAQAEAVQTYKEKAKEAREKHNNTGVRVPPNIASYDYAYANTMKADIAIPDVLKPSNSPPAPAGAFPVSPPVIQERWTRSEPKLEKSKTPSNTSVYRKPTVLGVTTSAAVLEESVRFVRADSKGGASRPTTPPRSTTVKISMKPKTPSLPKAQTIPAIKIQTCQDETSSAHTCKAQHRRGVYYRSPHVESAATSRSPSPTKTMPNFARQYSVEGDSIFGYKVKDSLGTIGGADKSASNSSEDEKPKAATSKTPNAVKPPSPKRTLTDRWPWIRKGATVGKPPSTPAPDPPVKAPSSSRPRSIYVSPFEASLSPPTTSPPVRPVARSVLSKNTLATTKTATPPTPAPTSASFDRGLQQIQSFVVLALKVGLALYVVIALWFILDAIREALCVVFVPLHCAVMFAWAMVSFAGRGLSMAAETLNGKIRVLGR</sequence>